<organism evidence="11 12">
    <name type="scientific">Hibiscus sabdariffa</name>
    <name type="common">roselle</name>
    <dbReference type="NCBI Taxonomy" id="183260"/>
    <lineage>
        <taxon>Eukaryota</taxon>
        <taxon>Viridiplantae</taxon>
        <taxon>Streptophyta</taxon>
        <taxon>Embryophyta</taxon>
        <taxon>Tracheophyta</taxon>
        <taxon>Spermatophyta</taxon>
        <taxon>Magnoliopsida</taxon>
        <taxon>eudicotyledons</taxon>
        <taxon>Gunneridae</taxon>
        <taxon>Pentapetalae</taxon>
        <taxon>rosids</taxon>
        <taxon>malvids</taxon>
        <taxon>Malvales</taxon>
        <taxon>Malvaceae</taxon>
        <taxon>Malvoideae</taxon>
        <taxon>Hibiscus</taxon>
    </lineage>
</organism>
<keyword evidence="9" id="KW-0325">Glycoprotein</keyword>
<accession>A0ABR2G0Q4</accession>
<evidence type="ECO:0000256" key="7">
    <source>
        <dbReference type="ARBA" id="ARBA00023136"/>
    </source>
</evidence>
<evidence type="ECO:0000256" key="4">
    <source>
        <dbReference type="ARBA" id="ARBA00022729"/>
    </source>
</evidence>
<feature type="domain" description="Leucine-rich repeat-containing N-terminal plant-type" evidence="10">
    <location>
        <begin position="57"/>
        <end position="94"/>
    </location>
</feature>
<dbReference type="PANTHER" id="PTHR48063:SF48">
    <property type="entry name" value="LRR RECEPTOR-LIKE SERINE_THREONINE-PROTEIN KINASE FLS2"/>
    <property type="match status" value="1"/>
</dbReference>
<dbReference type="InterPro" id="IPR032675">
    <property type="entry name" value="LRR_dom_sf"/>
</dbReference>
<dbReference type="Pfam" id="PF08263">
    <property type="entry name" value="LRRNT_2"/>
    <property type="match status" value="1"/>
</dbReference>
<evidence type="ECO:0000256" key="2">
    <source>
        <dbReference type="ARBA" id="ARBA00022614"/>
    </source>
</evidence>
<dbReference type="PANTHER" id="PTHR48063">
    <property type="entry name" value="LRR RECEPTOR-LIKE KINASE"/>
    <property type="match status" value="1"/>
</dbReference>
<evidence type="ECO:0000256" key="1">
    <source>
        <dbReference type="ARBA" id="ARBA00004479"/>
    </source>
</evidence>
<proteinExistence type="predicted"/>
<reference evidence="11 12" key="1">
    <citation type="journal article" date="2024" name="G3 (Bethesda)">
        <title>Genome assembly of Hibiscus sabdariffa L. provides insights into metabolisms of medicinal natural products.</title>
        <authorList>
            <person name="Kim T."/>
        </authorList>
    </citation>
    <scope>NUCLEOTIDE SEQUENCE [LARGE SCALE GENOMIC DNA]</scope>
    <source>
        <strain evidence="11">TK-2024</strain>
        <tissue evidence="11">Old leaves</tissue>
    </source>
</reference>
<dbReference type="InterPro" id="IPR013210">
    <property type="entry name" value="LRR_N_plant-typ"/>
</dbReference>
<sequence>MLFGKIEYGNLGSWRKKVPYELRPVWRLSFVLAYSIYSSVAISFSLCDGNSNILCIENERDALLKFKNDLIDPSNRLSSWVEVGDYCNWNGVVCHNLTSHVDQLHLVAPLSSLDTLAPFSGWETYEWLTLRGHINPFLFKL</sequence>
<protein>
    <recommendedName>
        <fullName evidence="10">Leucine-rich repeat-containing N-terminal plant-type domain-containing protein</fullName>
    </recommendedName>
</protein>
<evidence type="ECO:0000256" key="6">
    <source>
        <dbReference type="ARBA" id="ARBA00022989"/>
    </source>
</evidence>
<keyword evidence="6" id="KW-1133">Transmembrane helix</keyword>
<keyword evidence="7" id="KW-0472">Membrane</keyword>
<keyword evidence="4" id="KW-0732">Signal</keyword>
<comment type="subcellular location">
    <subcellularLocation>
        <location evidence="1">Membrane</location>
        <topology evidence="1">Single-pass type I membrane protein</topology>
    </subcellularLocation>
</comment>
<comment type="caution">
    <text evidence="11">The sequence shown here is derived from an EMBL/GenBank/DDBJ whole genome shotgun (WGS) entry which is preliminary data.</text>
</comment>
<evidence type="ECO:0000256" key="9">
    <source>
        <dbReference type="ARBA" id="ARBA00023180"/>
    </source>
</evidence>
<keyword evidence="12" id="KW-1185">Reference proteome</keyword>
<dbReference type="Proteomes" id="UP001472677">
    <property type="component" value="Unassembled WGS sequence"/>
</dbReference>
<evidence type="ECO:0000256" key="5">
    <source>
        <dbReference type="ARBA" id="ARBA00022737"/>
    </source>
</evidence>
<dbReference type="EMBL" id="JBBPBM010000004">
    <property type="protein sequence ID" value="KAK8590075.1"/>
    <property type="molecule type" value="Genomic_DNA"/>
</dbReference>
<gene>
    <name evidence="11" type="ORF">V6N12_024458</name>
</gene>
<keyword evidence="8" id="KW-0675">Receptor</keyword>
<evidence type="ECO:0000259" key="10">
    <source>
        <dbReference type="Pfam" id="PF08263"/>
    </source>
</evidence>
<dbReference type="InterPro" id="IPR046956">
    <property type="entry name" value="RLP23-like"/>
</dbReference>
<dbReference type="Gene3D" id="3.80.10.10">
    <property type="entry name" value="Ribonuclease Inhibitor"/>
    <property type="match status" value="1"/>
</dbReference>
<keyword evidence="2" id="KW-0433">Leucine-rich repeat</keyword>
<keyword evidence="5" id="KW-0677">Repeat</keyword>
<evidence type="ECO:0000256" key="8">
    <source>
        <dbReference type="ARBA" id="ARBA00023170"/>
    </source>
</evidence>
<keyword evidence="3" id="KW-0812">Transmembrane</keyword>
<evidence type="ECO:0000313" key="12">
    <source>
        <dbReference type="Proteomes" id="UP001472677"/>
    </source>
</evidence>
<evidence type="ECO:0000313" key="11">
    <source>
        <dbReference type="EMBL" id="KAK8590075.1"/>
    </source>
</evidence>
<name>A0ABR2G0Q4_9ROSI</name>
<evidence type="ECO:0000256" key="3">
    <source>
        <dbReference type="ARBA" id="ARBA00022692"/>
    </source>
</evidence>